<accession>A0AAE3KZX9</accession>
<feature type="domain" description="CBS" evidence="14">
    <location>
        <begin position="226"/>
        <end position="285"/>
    </location>
</feature>
<evidence type="ECO:0000256" key="6">
    <source>
        <dbReference type="ARBA" id="ARBA00022723"/>
    </source>
</evidence>
<sequence>MKKIRIYGTILSINLLFFPIIFLLYYLGYGKEMVILISIIFIHELSHGIAAMILGIKIREIQLLPFGGVIKLDKNLSFTLGEEIFISAAGPISNMVLSATVFFLKEYFGWVSSDLDFVFYSSLMIGIFNLIPALPLDGGRIFRSMLSFFISYKNATKVIAVFSMLIGVLLIAFNIYIFSFEKYNFAYAFIGVLIIYQSHREQKMATYATMRDIASKKENLNKSGSMESQHITVLPQTSLGIIFKQFTPKKFHIIYVLDEEYALKGIITEDQILNAILLHGMHAKVKIILEKRHEY</sequence>
<dbReference type="Proteomes" id="UP001205748">
    <property type="component" value="Unassembled WGS sequence"/>
</dbReference>
<keyword evidence="9 13" id="KW-1133">Transmembrane helix</keyword>
<keyword evidence="8" id="KW-0862">Zinc</keyword>
<dbReference type="GO" id="GO:0016020">
    <property type="term" value="C:membrane"/>
    <property type="evidence" value="ECO:0007669"/>
    <property type="project" value="UniProtKB-SubCell"/>
</dbReference>
<dbReference type="AlphaFoldDB" id="A0AAE3KZX9"/>
<evidence type="ECO:0000259" key="14">
    <source>
        <dbReference type="PROSITE" id="PS51371"/>
    </source>
</evidence>
<protein>
    <submittedName>
        <fullName evidence="15">Site-2 protease family protein</fullName>
    </submittedName>
</protein>
<keyword evidence="5 13" id="KW-0812">Transmembrane</keyword>
<comment type="subcellular location">
    <subcellularLocation>
        <location evidence="2">Membrane</location>
        <topology evidence="2">Multi-pass membrane protein</topology>
    </subcellularLocation>
</comment>
<feature type="transmembrane region" description="Helical" evidence="13">
    <location>
        <begin position="117"/>
        <end position="137"/>
    </location>
</feature>
<dbReference type="InterPro" id="IPR008915">
    <property type="entry name" value="Peptidase_M50"/>
</dbReference>
<evidence type="ECO:0000256" key="7">
    <source>
        <dbReference type="ARBA" id="ARBA00022801"/>
    </source>
</evidence>
<evidence type="ECO:0000256" key="13">
    <source>
        <dbReference type="SAM" id="Phobius"/>
    </source>
</evidence>
<dbReference type="Pfam" id="PF02163">
    <property type="entry name" value="Peptidase_M50"/>
    <property type="match status" value="2"/>
</dbReference>
<keyword evidence="4 15" id="KW-0645">Protease</keyword>
<feature type="transmembrane region" description="Helical" evidence="13">
    <location>
        <begin position="158"/>
        <end position="177"/>
    </location>
</feature>
<organism evidence="15 16">
    <name type="scientific">Irregularibacter muris</name>
    <dbReference type="NCBI Taxonomy" id="1796619"/>
    <lineage>
        <taxon>Bacteria</taxon>
        <taxon>Bacillati</taxon>
        <taxon>Bacillota</taxon>
        <taxon>Clostridia</taxon>
        <taxon>Eubacteriales</taxon>
        <taxon>Eubacteriaceae</taxon>
        <taxon>Irregularibacter</taxon>
    </lineage>
</organism>
<dbReference type="RefSeq" id="WP_257532709.1">
    <property type="nucleotide sequence ID" value="NZ_JANKAS010000015.1"/>
</dbReference>
<evidence type="ECO:0000256" key="2">
    <source>
        <dbReference type="ARBA" id="ARBA00004141"/>
    </source>
</evidence>
<evidence type="ECO:0000256" key="12">
    <source>
        <dbReference type="PROSITE-ProRule" id="PRU00703"/>
    </source>
</evidence>
<dbReference type="InterPro" id="IPR046342">
    <property type="entry name" value="CBS_dom_sf"/>
</dbReference>
<evidence type="ECO:0000256" key="4">
    <source>
        <dbReference type="ARBA" id="ARBA00022670"/>
    </source>
</evidence>
<keyword evidence="6" id="KW-0479">Metal-binding</keyword>
<keyword evidence="12" id="KW-0129">CBS domain</keyword>
<dbReference type="GO" id="GO:0046872">
    <property type="term" value="F:metal ion binding"/>
    <property type="evidence" value="ECO:0007669"/>
    <property type="project" value="UniProtKB-KW"/>
</dbReference>
<feature type="transmembrane region" description="Helical" evidence="13">
    <location>
        <begin position="84"/>
        <end position="105"/>
    </location>
</feature>
<keyword evidence="11 13" id="KW-0472">Membrane</keyword>
<dbReference type="InterPro" id="IPR000644">
    <property type="entry name" value="CBS_dom"/>
</dbReference>
<feature type="transmembrane region" description="Helical" evidence="13">
    <location>
        <begin position="33"/>
        <end position="56"/>
    </location>
</feature>
<evidence type="ECO:0000256" key="3">
    <source>
        <dbReference type="ARBA" id="ARBA00007931"/>
    </source>
</evidence>
<comment type="cofactor">
    <cofactor evidence="1">
        <name>Zn(2+)</name>
        <dbReference type="ChEBI" id="CHEBI:29105"/>
    </cofactor>
</comment>
<proteinExistence type="inferred from homology"/>
<keyword evidence="10" id="KW-0482">Metalloprotease</keyword>
<dbReference type="PANTHER" id="PTHR39188:SF3">
    <property type="entry name" value="STAGE IV SPORULATION PROTEIN FB"/>
    <property type="match status" value="1"/>
</dbReference>
<evidence type="ECO:0000256" key="11">
    <source>
        <dbReference type="ARBA" id="ARBA00023136"/>
    </source>
</evidence>
<dbReference type="SUPFAM" id="SSF54631">
    <property type="entry name" value="CBS-domain pair"/>
    <property type="match status" value="1"/>
</dbReference>
<evidence type="ECO:0000313" key="15">
    <source>
        <dbReference type="EMBL" id="MCR1899910.1"/>
    </source>
</evidence>
<dbReference type="GO" id="GO:0008237">
    <property type="term" value="F:metallopeptidase activity"/>
    <property type="evidence" value="ECO:0007669"/>
    <property type="project" value="UniProtKB-KW"/>
</dbReference>
<dbReference type="CDD" id="cd06161">
    <property type="entry name" value="S2P-M50_SpoIVFB"/>
    <property type="match status" value="1"/>
</dbReference>
<dbReference type="PANTHER" id="PTHR39188">
    <property type="entry name" value="MEMBRANE-ASSOCIATED ZINC METALLOPROTEASE M50B"/>
    <property type="match status" value="1"/>
</dbReference>
<feature type="transmembrane region" description="Helical" evidence="13">
    <location>
        <begin position="7"/>
        <end position="27"/>
    </location>
</feature>
<name>A0AAE3KZX9_9FIRM</name>
<keyword evidence="16" id="KW-1185">Reference proteome</keyword>
<dbReference type="GO" id="GO:0006508">
    <property type="term" value="P:proteolysis"/>
    <property type="evidence" value="ECO:0007669"/>
    <property type="project" value="UniProtKB-KW"/>
</dbReference>
<evidence type="ECO:0000256" key="9">
    <source>
        <dbReference type="ARBA" id="ARBA00022989"/>
    </source>
</evidence>
<keyword evidence="7" id="KW-0378">Hydrolase</keyword>
<dbReference type="PROSITE" id="PS51371">
    <property type="entry name" value="CBS"/>
    <property type="match status" value="1"/>
</dbReference>
<evidence type="ECO:0000256" key="1">
    <source>
        <dbReference type="ARBA" id="ARBA00001947"/>
    </source>
</evidence>
<evidence type="ECO:0000256" key="8">
    <source>
        <dbReference type="ARBA" id="ARBA00022833"/>
    </source>
</evidence>
<comment type="caution">
    <text evidence="15">The sequence shown here is derived from an EMBL/GenBank/DDBJ whole genome shotgun (WGS) entry which is preliminary data.</text>
</comment>
<evidence type="ECO:0000256" key="5">
    <source>
        <dbReference type="ARBA" id="ARBA00022692"/>
    </source>
</evidence>
<dbReference type="EMBL" id="JANKAS010000015">
    <property type="protein sequence ID" value="MCR1899910.1"/>
    <property type="molecule type" value="Genomic_DNA"/>
</dbReference>
<evidence type="ECO:0000313" key="16">
    <source>
        <dbReference type="Proteomes" id="UP001205748"/>
    </source>
</evidence>
<reference evidence="15" key="1">
    <citation type="submission" date="2022-07" db="EMBL/GenBank/DDBJ databases">
        <title>Enhanced cultured diversity of the mouse gut microbiota enables custom-made synthetic communities.</title>
        <authorList>
            <person name="Afrizal A."/>
        </authorList>
    </citation>
    <scope>NUCLEOTIDE SEQUENCE</scope>
    <source>
        <strain evidence="15">DSM 28593</strain>
    </source>
</reference>
<dbReference type="Gene3D" id="3.10.580.10">
    <property type="entry name" value="CBS-domain"/>
    <property type="match status" value="1"/>
</dbReference>
<gene>
    <name evidence="15" type="ORF">NSA47_13100</name>
</gene>
<comment type="similarity">
    <text evidence="3">Belongs to the peptidase M50B family.</text>
</comment>
<evidence type="ECO:0000256" key="10">
    <source>
        <dbReference type="ARBA" id="ARBA00023049"/>
    </source>
</evidence>